<name>A0A518IC67_9PLAN</name>
<proteinExistence type="predicted"/>
<dbReference type="OrthoDB" id="291753at2"/>
<dbReference type="AlphaFoldDB" id="A0A518IC67"/>
<dbReference type="InterPro" id="IPR041657">
    <property type="entry name" value="HTH_17"/>
</dbReference>
<feature type="domain" description="Helix-turn-helix" evidence="1">
    <location>
        <begin position="8"/>
        <end position="56"/>
    </location>
</feature>
<dbReference type="KEGG" id="gfm:Enr17x_27400"/>
<dbReference type="Pfam" id="PF12728">
    <property type="entry name" value="HTH_17"/>
    <property type="match status" value="1"/>
</dbReference>
<dbReference type="Proteomes" id="UP000318313">
    <property type="component" value="Chromosome"/>
</dbReference>
<dbReference type="Gene3D" id="1.10.238.160">
    <property type="match status" value="1"/>
</dbReference>
<dbReference type="EMBL" id="CP037452">
    <property type="protein sequence ID" value="QDV50698.1"/>
    <property type="molecule type" value="Genomic_DNA"/>
</dbReference>
<sequence>MTIDDLKMLTKTELASVLNISIRSLQRKINKGEVPEPVKIGASLRWVRSLVEEWILAGCPKNYVHQGGK</sequence>
<evidence type="ECO:0000259" key="1">
    <source>
        <dbReference type="Pfam" id="PF12728"/>
    </source>
</evidence>
<organism evidence="2 3">
    <name type="scientific">Gimesia fumaroli</name>
    <dbReference type="NCBI Taxonomy" id="2527976"/>
    <lineage>
        <taxon>Bacteria</taxon>
        <taxon>Pseudomonadati</taxon>
        <taxon>Planctomycetota</taxon>
        <taxon>Planctomycetia</taxon>
        <taxon>Planctomycetales</taxon>
        <taxon>Planctomycetaceae</taxon>
        <taxon>Gimesia</taxon>
    </lineage>
</organism>
<reference evidence="2 3" key="1">
    <citation type="submission" date="2019-03" db="EMBL/GenBank/DDBJ databases">
        <title>Deep-cultivation of Planctomycetes and their phenomic and genomic characterization uncovers novel biology.</title>
        <authorList>
            <person name="Wiegand S."/>
            <person name="Jogler M."/>
            <person name="Boedeker C."/>
            <person name="Pinto D."/>
            <person name="Vollmers J."/>
            <person name="Rivas-Marin E."/>
            <person name="Kohn T."/>
            <person name="Peeters S.H."/>
            <person name="Heuer A."/>
            <person name="Rast P."/>
            <person name="Oberbeckmann S."/>
            <person name="Bunk B."/>
            <person name="Jeske O."/>
            <person name="Meyerdierks A."/>
            <person name="Storesund J.E."/>
            <person name="Kallscheuer N."/>
            <person name="Luecker S."/>
            <person name="Lage O.M."/>
            <person name="Pohl T."/>
            <person name="Merkel B.J."/>
            <person name="Hornburger P."/>
            <person name="Mueller R.-W."/>
            <person name="Bruemmer F."/>
            <person name="Labrenz M."/>
            <person name="Spormann A.M."/>
            <person name="Op den Camp H."/>
            <person name="Overmann J."/>
            <person name="Amann R."/>
            <person name="Jetten M.S.M."/>
            <person name="Mascher T."/>
            <person name="Medema M.H."/>
            <person name="Devos D.P."/>
            <person name="Kaster A.-K."/>
            <person name="Ovreas L."/>
            <person name="Rohde M."/>
            <person name="Galperin M.Y."/>
            <person name="Jogler C."/>
        </authorList>
    </citation>
    <scope>NUCLEOTIDE SEQUENCE [LARGE SCALE GENOMIC DNA]</scope>
    <source>
        <strain evidence="2 3">Enr17</strain>
    </source>
</reference>
<keyword evidence="3" id="KW-1185">Reference proteome</keyword>
<protein>
    <submittedName>
        <fullName evidence="2">Prophage CP4-57 regulatory protein (AlpA)</fullName>
    </submittedName>
</protein>
<accession>A0A518IC67</accession>
<evidence type="ECO:0000313" key="2">
    <source>
        <dbReference type="EMBL" id="QDV50698.1"/>
    </source>
</evidence>
<dbReference type="RefSeq" id="WP_145309380.1">
    <property type="nucleotide sequence ID" value="NZ_CP037452.1"/>
</dbReference>
<evidence type="ECO:0000313" key="3">
    <source>
        <dbReference type="Proteomes" id="UP000318313"/>
    </source>
</evidence>
<gene>
    <name evidence="2" type="ORF">Enr17x_27400</name>
</gene>